<proteinExistence type="predicted"/>
<sequence length="600" mass="68343">MLFVTLPSETIIRVLGLADPIDIRRCQLVCRRLRELVTSSSYLQYILELDTCGYTVPLISRPDLSYEEMIRTLQDHRKAWQNPSGRDPEFIELPSREIVNPYFVDGVLAYEYVQSGVELGRIGLMDEIHFHQLQSTNKGTSYQYWHHHDFGFPMEKFAIQPEIDLLVLVEGVVLRQEDVDELDWGTARISHKTYRLHFLTMSTNTPHSLAGLPVLDTRLSGLANSNETQDTKTIISLNGRMIMLVTSTRKAAFENAIVVWDWVKGNEVLRIIVPVYQMNDHTAIPRFDPVLLSEDYLLISCIPERDMVKNSSPSVPGGVHIGTLDIYHLRSEPDGARRVATFELPNISIPHAKWGIKLSSGPAKLPWTPYWLTQIKYTPRVYETAPQREMFCLFISIWITHPSDPDYEESNPFPSLLHVPAQTLLDHLDIPHSSHPIVIPWDVWGVRLTWININSWGCPPYGLATISGLRHSICNFRYYTTLDGRDSEAGRDAQVILDFDPQRLRFRPSIGYTNDQKNYLFWGNEAPGTKFMTQTTPYGTPLFESPVNIAPSYSRIPINVDTLPIKTAGLPTMVGDEHIVIPVQEYGHPDPSTGLYIHTL</sequence>
<dbReference type="SUPFAM" id="SSF81383">
    <property type="entry name" value="F-box domain"/>
    <property type="match status" value="1"/>
</dbReference>
<reference evidence="2" key="1">
    <citation type="submission" date="2021-01" db="EMBL/GenBank/DDBJ databases">
        <authorList>
            <person name="Kaushik A."/>
        </authorList>
    </citation>
    <scope>NUCLEOTIDE SEQUENCE</scope>
    <source>
        <strain evidence="2">AG4-R118</strain>
    </source>
</reference>
<dbReference type="CDD" id="cd09917">
    <property type="entry name" value="F-box_SF"/>
    <property type="match status" value="1"/>
</dbReference>
<dbReference type="Proteomes" id="UP000663888">
    <property type="component" value="Unassembled WGS sequence"/>
</dbReference>
<gene>
    <name evidence="2" type="ORF">RDB_LOCUS148335</name>
</gene>
<dbReference type="PROSITE" id="PS50181">
    <property type="entry name" value="FBOX"/>
    <property type="match status" value="1"/>
</dbReference>
<evidence type="ECO:0000313" key="3">
    <source>
        <dbReference type="Proteomes" id="UP000663888"/>
    </source>
</evidence>
<dbReference type="AlphaFoldDB" id="A0A8H3CVB7"/>
<dbReference type="SMART" id="SM00256">
    <property type="entry name" value="FBOX"/>
    <property type="match status" value="1"/>
</dbReference>
<accession>A0A8H3CVB7</accession>
<dbReference type="InterPro" id="IPR001810">
    <property type="entry name" value="F-box_dom"/>
</dbReference>
<evidence type="ECO:0000313" key="2">
    <source>
        <dbReference type="EMBL" id="CAE6497256.1"/>
    </source>
</evidence>
<comment type="caution">
    <text evidence="2">The sequence shown here is derived from an EMBL/GenBank/DDBJ whole genome shotgun (WGS) entry which is preliminary data.</text>
</comment>
<dbReference type="Pfam" id="PF12937">
    <property type="entry name" value="F-box-like"/>
    <property type="match status" value="1"/>
</dbReference>
<dbReference type="InterPro" id="IPR036047">
    <property type="entry name" value="F-box-like_dom_sf"/>
</dbReference>
<name>A0A8H3CVB7_9AGAM</name>
<protein>
    <recommendedName>
        <fullName evidence="1">F-box domain-containing protein</fullName>
    </recommendedName>
</protein>
<feature type="domain" description="F-box" evidence="1">
    <location>
        <begin position="1"/>
        <end position="46"/>
    </location>
</feature>
<organism evidence="2 3">
    <name type="scientific">Rhizoctonia solani</name>
    <dbReference type="NCBI Taxonomy" id="456999"/>
    <lineage>
        <taxon>Eukaryota</taxon>
        <taxon>Fungi</taxon>
        <taxon>Dikarya</taxon>
        <taxon>Basidiomycota</taxon>
        <taxon>Agaricomycotina</taxon>
        <taxon>Agaricomycetes</taxon>
        <taxon>Cantharellales</taxon>
        <taxon>Ceratobasidiaceae</taxon>
        <taxon>Rhizoctonia</taxon>
    </lineage>
</organism>
<evidence type="ECO:0000259" key="1">
    <source>
        <dbReference type="PROSITE" id="PS50181"/>
    </source>
</evidence>
<dbReference type="EMBL" id="CAJMWX010001580">
    <property type="protein sequence ID" value="CAE6497256.1"/>
    <property type="molecule type" value="Genomic_DNA"/>
</dbReference>